<feature type="compositionally biased region" description="Basic and acidic residues" evidence="7">
    <location>
        <begin position="250"/>
        <end position="261"/>
    </location>
</feature>
<feature type="compositionally biased region" description="Low complexity" evidence="7">
    <location>
        <begin position="337"/>
        <end position="403"/>
    </location>
</feature>
<dbReference type="GO" id="GO:0048468">
    <property type="term" value="P:cell development"/>
    <property type="evidence" value="ECO:0007669"/>
    <property type="project" value="TreeGrafter"/>
</dbReference>
<proteinExistence type="inferred from homology"/>
<feature type="compositionally biased region" description="Low complexity" evidence="7">
    <location>
        <begin position="428"/>
        <end position="443"/>
    </location>
</feature>
<evidence type="ECO:0000256" key="3">
    <source>
        <dbReference type="ARBA" id="ARBA00023125"/>
    </source>
</evidence>
<keyword evidence="10" id="KW-1185">Reference proteome</keyword>
<dbReference type="GO" id="GO:0030182">
    <property type="term" value="P:neuron differentiation"/>
    <property type="evidence" value="ECO:0007669"/>
    <property type="project" value="TreeGrafter"/>
</dbReference>
<name>A0AA36EVE2_OCTVU</name>
<comment type="similarity">
    <text evidence="2">Belongs to the TALE/IRO homeobox family.</text>
</comment>
<dbReference type="InterPro" id="IPR008422">
    <property type="entry name" value="KN_HD"/>
</dbReference>
<organism evidence="9 10">
    <name type="scientific">Octopus vulgaris</name>
    <name type="common">Common octopus</name>
    <dbReference type="NCBI Taxonomy" id="6645"/>
    <lineage>
        <taxon>Eukaryota</taxon>
        <taxon>Metazoa</taxon>
        <taxon>Spiralia</taxon>
        <taxon>Lophotrochozoa</taxon>
        <taxon>Mollusca</taxon>
        <taxon>Cephalopoda</taxon>
        <taxon>Coleoidea</taxon>
        <taxon>Octopodiformes</taxon>
        <taxon>Octopoda</taxon>
        <taxon>Incirrata</taxon>
        <taxon>Octopodidae</taxon>
        <taxon>Octopus</taxon>
    </lineage>
</organism>
<reference evidence="9" key="1">
    <citation type="submission" date="2023-08" db="EMBL/GenBank/DDBJ databases">
        <authorList>
            <person name="Alioto T."/>
            <person name="Alioto T."/>
            <person name="Gomez Garrido J."/>
        </authorList>
    </citation>
    <scope>NUCLEOTIDE SEQUENCE</scope>
</reference>
<keyword evidence="4 6" id="KW-0371">Homeobox</keyword>
<evidence type="ECO:0000256" key="6">
    <source>
        <dbReference type="PROSITE-ProRule" id="PRU00108"/>
    </source>
</evidence>
<dbReference type="EMBL" id="OX597814">
    <property type="protein sequence ID" value="CAI9715641.1"/>
    <property type="molecule type" value="Genomic_DNA"/>
</dbReference>
<gene>
    <name evidence="9" type="ORF">OCTVUL_1B031345</name>
</gene>
<dbReference type="GO" id="GO:0000978">
    <property type="term" value="F:RNA polymerase II cis-regulatory region sequence-specific DNA binding"/>
    <property type="evidence" value="ECO:0007669"/>
    <property type="project" value="TreeGrafter"/>
</dbReference>
<evidence type="ECO:0000259" key="8">
    <source>
        <dbReference type="PROSITE" id="PS50071"/>
    </source>
</evidence>
<dbReference type="InterPro" id="IPR009057">
    <property type="entry name" value="Homeodomain-like_sf"/>
</dbReference>
<protein>
    <submittedName>
        <fullName evidence="9">Araucan-like isoform X3</fullName>
    </submittedName>
</protein>
<evidence type="ECO:0000256" key="2">
    <source>
        <dbReference type="ARBA" id="ARBA00008446"/>
    </source>
</evidence>
<keyword evidence="5 6" id="KW-0539">Nucleus</keyword>
<feature type="DNA-binding region" description="Homeobox" evidence="6">
    <location>
        <begin position="126"/>
        <end position="188"/>
    </location>
</feature>
<dbReference type="SMART" id="SM00389">
    <property type="entry name" value="HOX"/>
    <property type="match status" value="1"/>
</dbReference>
<dbReference type="PROSITE" id="PS50071">
    <property type="entry name" value="HOMEOBOX_2"/>
    <property type="match status" value="1"/>
</dbReference>
<evidence type="ECO:0000256" key="7">
    <source>
        <dbReference type="SAM" id="MobiDB-lite"/>
    </source>
</evidence>
<evidence type="ECO:0000313" key="9">
    <source>
        <dbReference type="EMBL" id="CAI9715641.1"/>
    </source>
</evidence>
<dbReference type="AlphaFoldDB" id="A0AA36EVE2"/>
<dbReference type="PROSITE" id="PS00027">
    <property type="entry name" value="HOMEOBOX_1"/>
    <property type="match status" value="1"/>
</dbReference>
<keyword evidence="3 6" id="KW-0238">DNA-binding</keyword>
<dbReference type="SUPFAM" id="SSF46689">
    <property type="entry name" value="Homeodomain-like"/>
    <property type="match status" value="1"/>
</dbReference>
<comment type="subcellular location">
    <subcellularLocation>
        <location evidence="1 6">Nucleus</location>
    </subcellularLocation>
</comment>
<dbReference type="GO" id="GO:0000981">
    <property type="term" value="F:DNA-binding transcription factor activity, RNA polymerase II-specific"/>
    <property type="evidence" value="ECO:0007669"/>
    <property type="project" value="InterPro"/>
</dbReference>
<dbReference type="Gene3D" id="1.10.10.60">
    <property type="entry name" value="Homeodomain-like"/>
    <property type="match status" value="1"/>
</dbReference>
<dbReference type="FunFam" id="1.10.10.60:FF:000003">
    <property type="entry name" value="Iroquois-class homeobox protein IRX"/>
    <property type="match status" value="1"/>
</dbReference>
<feature type="compositionally biased region" description="Basic and acidic residues" evidence="7">
    <location>
        <begin position="230"/>
        <end position="241"/>
    </location>
</feature>
<evidence type="ECO:0000313" key="10">
    <source>
        <dbReference type="Proteomes" id="UP001162480"/>
    </source>
</evidence>
<evidence type="ECO:0000256" key="4">
    <source>
        <dbReference type="ARBA" id="ARBA00023155"/>
    </source>
</evidence>
<evidence type="ECO:0000256" key="5">
    <source>
        <dbReference type="ARBA" id="ARBA00023242"/>
    </source>
</evidence>
<feature type="region of interest" description="Disordered" evidence="7">
    <location>
        <begin position="332"/>
        <end position="413"/>
    </location>
</feature>
<dbReference type="GO" id="GO:0005634">
    <property type="term" value="C:nucleus"/>
    <property type="evidence" value="ECO:0007669"/>
    <property type="project" value="UniProtKB-SubCell"/>
</dbReference>
<feature type="region of interest" description="Disordered" evidence="7">
    <location>
        <begin position="188"/>
        <end position="273"/>
    </location>
</feature>
<feature type="domain" description="Homeobox" evidence="8">
    <location>
        <begin position="124"/>
        <end position="187"/>
    </location>
</feature>
<dbReference type="InterPro" id="IPR001356">
    <property type="entry name" value="HD"/>
</dbReference>
<feature type="region of interest" description="Disordered" evidence="7">
    <location>
        <begin position="428"/>
        <end position="449"/>
    </location>
</feature>
<feature type="compositionally biased region" description="Acidic residues" evidence="7">
    <location>
        <begin position="262"/>
        <end position="271"/>
    </location>
</feature>
<evidence type="ECO:0000256" key="1">
    <source>
        <dbReference type="ARBA" id="ARBA00004123"/>
    </source>
</evidence>
<dbReference type="PANTHER" id="PTHR11211:SF40">
    <property type="entry name" value="MIRROR, ISOFORM C"/>
    <property type="match status" value="1"/>
</dbReference>
<sequence>MSTAGTGASSNRGCCENGRPIITDPHTGQTICSCQYSASLLNYPRVPGLTESVYSGASAYAAAAATQGYLPLGAEGSAFYSPLNGPYEVKDSPDGLRSLTQPASYFPYDPSMAVYPYGTGYGGLDLNARRKNATRETTNTLKAWLYEHRKNPYPTKGEKIMLAIITKMTLTQVSTWFANARRRLKKENKMTWSPRNRSEDSTDNLDSEGETENKESENGDASVTATTAGVEKEDHGDDNPRVHSPGHTVDNGERPHRKVLDDSDADSDLEDPSVLKDELVSSSTKDRRPLGLGHASKALLTMDGNISIMAAHSPAIDVLSDSNRESDLIKEGHSMTSSNSHVHSNVNGNSSSSSTSGSSSNNNNSSNTSGRISTLKNTNSNNNNNSSSSNSNRTTNNQLNSQSRNDMDSSSPVRPKIWSVSQFLVNSPSSSSESNSSSSSPVGGASGGVPVGKTVPVFTSGNRLHPSPGYLYLQSASQTWNGGRYGALSAYPISMSHTTLSYPYSLSTHTSSKTALGVAATAVHSAASVELLHNAEKLASSQKGLFSPARDIDGMRNRLFPKEASKYF</sequence>
<dbReference type="Pfam" id="PF05920">
    <property type="entry name" value="Homeobox_KN"/>
    <property type="match status" value="1"/>
</dbReference>
<feature type="compositionally biased region" description="Acidic residues" evidence="7">
    <location>
        <begin position="201"/>
        <end position="210"/>
    </location>
</feature>
<dbReference type="Proteomes" id="UP001162480">
    <property type="component" value="Chromosome 1"/>
</dbReference>
<dbReference type="PANTHER" id="PTHR11211">
    <property type="entry name" value="IROQUOIS-CLASS HOMEODOMAIN PROTEIN IRX"/>
    <property type="match status" value="1"/>
</dbReference>
<dbReference type="CDD" id="cd00086">
    <property type="entry name" value="homeodomain"/>
    <property type="match status" value="1"/>
</dbReference>
<dbReference type="InterPro" id="IPR017970">
    <property type="entry name" value="Homeobox_CS"/>
</dbReference>
<accession>A0AA36EVE2</accession>